<reference evidence="2" key="1">
    <citation type="journal article" date="2013" name="Genome Biol. Evol.">
        <title>The genome sequence of Streptomyces lividans 66 reveals a novel tRNA-dependent peptide biosynthetic system within a metal-related genomic island.</title>
        <authorList>
            <person name="Cruz-Morales P."/>
            <person name="Vijgenboom E."/>
            <person name="Iruegas-Bocardo F."/>
            <person name="Girard G."/>
            <person name="Yanez-Guerra L.A."/>
            <person name="Ramos-Aboites H.E."/>
            <person name="Pernodet J.L."/>
            <person name="Anne J."/>
            <person name="van Wezel G.P."/>
            <person name="Barona-Gomez F."/>
        </authorList>
    </citation>
    <scope>NUCLEOTIDE SEQUENCE [LARGE SCALE GENOMIC DNA]</scope>
    <source>
        <strain evidence="2">1326</strain>
    </source>
</reference>
<gene>
    <name evidence="1" type="ORF">SLI_0945</name>
</gene>
<proteinExistence type="predicted"/>
<organism evidence="1 2">
    <name type="scientific">Streptomyces lividans 1326</name>
    <dbReference type="NCBI Taxonomy" id="1200984"/>
    <lineage>
        <taxon>Bacteria</taxon>
        <taxon>Bacillati</taxon>
        <taxon>Actinomycetota</taxon>
        <taxon>Actinomycetes</taxon>
        <taxon>Kitasatosporales</taxon>
        <taxon>Streptomycetaceae</taxon>
        <taxon>Streptomyces</taxon>
    </lineage>
</organism>
<dbReference type="GeneID" id="300079042"/>
<protein>
    <submittedName>
        <fullName evidence="1">Uncharacterized protein</fullName>
    </submittedName>
</protein>
<dbReference type="AlphaFoldDB" id="A0A7U9DME8"/>
<accession>A0A7U9DME8</accession>
<dbReference type="Proteomes" id="UP000014062">
    <property type="component" value="Chromosome"/>
</dbReference>
<evidence type="ECO:0000313" key="1">
    <source>
        <dbReference type="EMBL" id="EOY45662.1"/>
    </source>
</evidence>
<evidence type="ECO:0000313" key="2">
    <source>
        <dbReference type="Proteomes" id="UP000014062"/>
    </source>
</evidence>
<dbReference type="EMBL" id="CM001889">
    <property type="protein sequence ID" value="EOY45662.1"/>
    <property type="molecule type" value="Genomic_DNA"/>
</dbReference>
<sequence length="762" mass="83521">MRPLTPDQIRLRAELAAAQEQIVALLRSAVGDSLAPEQAQAVTEEARAWRGANAFRLVRYLSERPDALSTPSSDCPTCVVRLLAALTAAGHGDKVALVACGDCGRTDPLPANNGPEGRLCSRCASRRAKKPCARCGKVASIYARRPEGGICNPCRNKEPDAKEECADCRRMMISYRRLPDGTSLCQTCAPKNTQACCRCGRLRRVNALTSDGPVCGSCYSSPARLCGVCGQTVPIVARADGTRPDTCDRCYKRHEKTCAICERARPGHHINGGLGPFHCDTCRPREECACALCGKVTKVKVFWPRGPVCDSCYRAALSTPAPCATCSRHRILIGQTAEGTLLCKTCSFPDEPVERCSACGEPADLYSGHRCPCCTLAARVTDLLSVNGTSVAQPLQPLAVVLTSAENPYRVLQWLRRSPAARLLGRLVLDPGALNHESLDTLPQRAATAYVRGLLVTAGILPPRDENLALLTNWVARTVAELPARHANLIRPFAEWHIIRDARRRSARGRYTYAAHKGNCGNVLAAIDFLNWLDSQHLSLRRLQQPHLDVWATDRPTLRSRSIPFLRWSTARRLCPPGLSIEHPASQLPGHFQAEDEARNELLRCFNDTALPLDVRVAAALVRLYALPLTRIVELTEDHISRDQEHTYLAVNQHPFVLPPKLARLIDDQLRHSTPRHSTTAGRRYLLPGQSPGRPRNPLGLADTLRQHGLPARAARNTAMVDALADLPPMVIADLLGIHPKTAERWATLAGENWSEYLSSLT</sequence>
<dbReference type="RefSeq" id="WP_016325360.1">
    <property type="nucleotide sequence ID" value="NZ_CM001889.1"/>
</dbReference>
<name>A0A7U9DME8_STRLI</name>